<dbReference type="OMA" id="RRGVHWV"/>
<dbReference type="OrthoDB" id="2750058at2759"/>
<proteinExistence type="predicted"/>
<accession>A0A1M2VTP2</accession>
<protein>
    <submittedName>
        <fullName evidence="2">Uncharacterized protein</fullName>
    </submittedName>
</protein>
<feature type="region of interest" description="Disordered" evidence="1">
    <location>
        <begin position="1"/>
        <end position="26"/>
    </location>
</feature>
<dbReference type="Proteomes" id="UP000184267">
    <property type="component" value="Unassembled WGS sequence"/>
</dbReference>
<keyword evidence="3" id="KW-1185">Reference proteome</keyword>
<evidence type="ECO:0000313" key="2">
    <source>
        <dbReference type="EMBL" id="OJT10890.1"/>
    </source>
</evidence>
<comment type="caution">
    <text evidence="2">The sequence shown here is derived from an EMBL/GenBank/DDBJ whole genome shotgun (WGS) entry which is preliminary data.</text>
</comment>
<dbReference type="EMBL" id="MNAD01000712">
    <property type="protein sequence ID" value="OJT10890.1"/>
    <property type="molecule type" value="Genomic_DNA"/>
</dbReference>
<gene>
    <name evidence="2" type="ORF">TRAPUB_12574</name>
</gene>
<dbReference type="AlphaFoldDB" id="A0A1M2VTP2"/>
<evidence type="ECO:0000256" key="1">
    <source>
        <dbReference type="SAM" id="MobiDB-lite"/>
    </source>
</evidence>
<name>A0A1M2VTP2_TRAPU</name>
<evidence type="ECO:0000313" key="3">
    <source>
        <dbReference type="Proteomes" id="UP000184267"/>
    </source>
</evidence>
<sequence>MPNSAHTWDIASGFPSTSSSKLAPTPMRALSKRRGVHWVQYTHPSSDSAHAYAHGPPVIPSTYYAQTQSDTRFPRQCASDEALRDTREHVRLQDSSFAQSQRAVRRKKSSFDLRDLFLTGGVPPGHRAPSASET</sequence>
<reference evidence="2 3" key="1">
    <citation type="submission" date="2016-10" db="EMBL/GenBank/DDBJ databases">
        <title>Genome sequence of the basidiomycete white-rot fungus Trametes pubescens.</title>
        <authorList>
            <person name="Makela M.R."/>
            <person name="Granchi Z."/>
            <person name="Peng M."/>
            <person name="De Vries R.P."/>
            <person name="Grigoriev I."/>
            <person name="Riley R."/>
            <person name="Hilden K."/>
        </authorList>
    </citation>
    <scope>NUCLEOTIDE SEQUENCE [LARGE SCALE GENOMIC DNA]</scope>
    <source>
        <strain evidence="2 3">FBCC735</strain>
    </source>
</reference>
<organism evidence="2 3">
    <name type="scientific">Trametes pubescens</name>
    <name type="common">White-rot fungus</name>
    <dbReference type="NCBI Taxonomy" id="154538"/>
    <lineage>
        <taxon>Eukaryota</taxon>
        <taxon>Fungi</taxon>
        <taxon>Dikarya</taxon>
        <taxon>Basidiomycota</taxon>
        <taxon>Agaricomycotina</taxon>
        <taxon>Agaricomycetes</taxon>
        <taxon>Polyporales</taxon>
        <taxon>Polyporaceae</taxon>
        <taxon>Trametes</taxon>
    </lineage>
</organism>